<organism evidence="2 3">
    <name type="scientific">Devosia geojensis</name>
    <dbReference type="NCBI Taxonomy" id="443610"/>
    <lineage>
        <taxon>Bacteria</taxon>
        <taxon>Pseudomonadati</taxon>
        <taxon>Pseudomonadota</taxon>
        <taxon>Alphaproteobacteria</taxon>
        <taxon>Hyphomicrobiales</taxon>
        <taxon>Devosiaceae</taxon>
        <taxon>Devosia</taxon>
    </lineage>
</organism>
<evidence type="ECO:0000313" key="3">
    <source>
        <dbReference type="Proteomes" id="UP000033632"/>
    </source>
</evidence>
<keyword evidence="1" id="KW-0472">Membrane</keyword>
<reference evidence="2 3" key="1">
    <citation type="submission" date="2015-03" db="EMBL/GenBank/DDBJ databases">
        <authorList>
            <person name="Hassan Y.I."/>
            <person name="Lepp D."/>
            <person name="Li X.-Z."/>
            <person name="Zhou T."/>
        </authorList>
    </citation>
    <scope>NUCLEOTIDE SEQUENCE [LARGE SCALE GENOMIC DNA]</scope>
    <source>
        <strain evidence="2 3">BD-c194</strain>
    </source>
</reference>
<evidence type="ECO:0000313" key="2">
    <source>
        <dbReference type="EMBL" id="KKB12954.1"/>
    </source>
</evidence>
<feature type="transmembrane region" description="Helical" evidence="1">
    <location>
        <begin position="35"/>
        <end position="52"/>
    </location>
</feature>
<keyword evidence="1" id="KW-1133">Transmembrane helix</keyword>
<dbReference type="PATRIC" id="fig|443610.3.peg.3374"/>
<keyword evidence="3" id="KW-1185">Reference proteome</keyword>
<dbReference type="Proteomes" id="UP000033632">
    <property type="component" value="Unassembled WGS sequence"/>
</dbReference>
<protein>
    <submittedName>
        <fullName evidence="2">Uncharacterized protein</fullName>
    </submittedName>
</protein>
<dbReference type="EMBL" id="JZEX01000054">
    <property type="protein sequence ID" value="KKB12954.1"/>
    <property type="molecule type" value="Genomic_DNA"/>
</dbReference>
<proteinExistence type="predicted"/>
<dbReference type="RefSeq" id="WP_046107395.1">
    <property type="nucleotide sequence ID" value="NZ_JZEX01000054.1"/>
</dbReference>
<comment type="caution">
    <text evidence="2">The sequence shown here is derived from an EMBL/GenBank/DDBJ whole genome shotgun (WGS) entry which is preliminary data.</text>
</comment>
<sequence>MQRQILRTMHVLLGLALGALVYLPASWSVELKAGLAWFGLPAAIITGLLLWQQGRLRRWLGRATQEQQ</sequence>
<accession>A0A0F5FVR4</accession>
<keyword evidence="1" id="KW-0812">Transmembrane</keyword>
<gene>
    <name evidence="2" type="ORF">VE25_04435</name>
</gene>
<dbReference type="AlphaFoldDB" id="A0A0F5FVR4"/>
<evidence type="ECO:0000256" key="1">
    <source>
        <dbReference type="SAM" id="Phobius"/>
    </source>
</evidence>
<name>A0A0F5FVR4_9HYPH</name>